<organism evidence="1">
    <name type="scientific">Anguilla anguilla</name>
    <name type="common">European freshwater eel</name>
    <name type="synonym">Muraena anguilla</name>
    <dbReference type="NCBI Taxonomy" id="7936"/>
    <lineage>
        <taxon>Eukaryota</taxon>
        <taxon>Metazoa</taxon>
        <taxon>Chordata</taxon>
        <taxon>Craniata</taxon>
        <taxon>Vertebrata</taxon>
        <taxon>Euteleostomi</taxon>
        <taxon>Actinopterygii</taxon>
        <taxon>Neopterygii</taxon>
        <taxon>Teleostei</taxon>
        <taxon>Anguilliformes</taxon>
        <taxon>Anguillidae</taxon>
        <taxon>Anguilla</taxon>
    </lineage>
</organism>
<protein>
    <submittedName>
        <fullName evidence="1">Uncharacterized protein</fullName>
    </submittedName>
</protein>
<dbReference type="EMBL" id="GBXM01079340">
    <property type="protein sequence ID" value="JAH29237.1"/>
    <property type="molecule type" value="Transcribed_RNA"/>
</dbReference>
<accession>A0A0E9RKC0</accession>
<reference evidence="1" key="1">
    <citation type="submission" date="2014-11" db="EMBL/GenBank/DDBJ databases">
        <authorList>
            <person name="Amaro Gonzalez C."/>
        </authorList>
    </citation>
    <scope>NUCLEOTIDE SEQUENCE</scope>
</reference>
<dbReference type="AlphaFoldDB" id="A0A0E9RKC0"/>
<reference evidence="1" key="2">
    <citation type="journal article" date="2015" name="Fish Shellfish Immunol.">
        <title>Early steps in the European eel (Anguilla anguilla)-Vibrio vulnificus interaction in the gills: Role of the RtxA13 toxin.</title>
        <authorList>
            <person name="Callol A."/>
            <person name="Pajuelo D."/>
            <person name="Ebbesson L."/>
            <person name="Teles M."/>
            <person name="MacKenzie S."/>
            <person name="Amaro C."/>
        </authorList>
    </citation>
    <scope>NUCLEOTIDE SEQUENCE</scope>
</reference>
<evidence type="ECO:0000313" key="1">
    <source>
        <dbReference type="EMBL" id="JAH29237.1"/>
    </source>
</evidence>
<sequence>MQEHVHISQKSQALTDISVQPKWIYVTSPGNDNVP</sequence>
<name>A0A0E9RKC0_ANGAN</name>
<proteinExistence type="predicted"/>